<reference evidence="2" key="1">
    <citation type="submission" date="2021-11" db="EMBL/GenBank/DDBJ databases">
        <authorList>
            <person name="Bulgarelli D."/>
        </authorList>
    </citation>
    <scope>NUCLEOTIDE SEQUENCE</scope>
    <source>
        <strain evidence="2">Bi133</strain>
    </source>
</reference>
<feature type="coiled-coil region" evidence="1">
    <location>
        <begin position="79"/>
        <end position="110"/>
    </location>
</feature>
<comment type="caution">
    <text evidence="2">The sequence shown here is derived from an EMBL/GenBank/DDBJ whole genome shotgun (WGS) entry which is preliminary data.</text>
</comment>
<evidence type="ECO:0000313" key="3">
    <source>
        <dbReference type="Proteomes" id="UP000789326"/>
    </source>
</evidence>
<dbReference type="Pfam" id="PF08810">
    <property type="entry name" value="KapB"/>
    <property type="match status" value="1"/>
</dbReference>
<gene>
    <name evidence="2" type="primary">kapB</name>
    <name evidence="2" type="ORF">SRABI133_00390</name>
</gene>
<dbReference type="SUPFAM" id="SSF141251">
    <property type="entry name" value="Kinase-associated protein B-like"/>
    <property type="match status" value="1"/>
</dbReference>
<accession>A0A9W4KT68</accession>
<dbReference type="Gene3D" id="2.30.30.430">
    <property type="entry name" value="Kinase associated protein B domain"/>
    <property type="match status" value="1"/>
</dbReference>
<dbReference type="GO" id="GO:0016301">
    <property type="term" value="F:kinase activity"/>
    <property type="evidence" value="ECO:0007669"/>
    <property type="project" value="UniProtKB-KW"/>
</dbReference>
<sequence>MSEQDFKIGDKVTAIYKTGKYIGEVTDIRPAAYLVKVLAVLKHPMQGDLHNPKQTEVSMFHQRRALAFREQTNVPKNMVRNFDEEIPEYKESLREAVEKMKCTLSEAQTEWNDKSLQLLEDLAADYFK</sequence>
<dbReference type="AlphaFoldDB" id="A0A9W4KT68"/>
<proteinExistence type="predicted"/>
<name>A0A9W4KT68_9BACI</name>
<keyword evidence="2" id="KW-0449">Lipoprotein</keyword>
<evidence type="ECO:0000256" key="1">
    <source>
        <dbReference type="SAM" id="Coils"/>
    </source>
</evidence>
<dbReference type="RefSeq" id="WP_230300492.1">
    <property type="nucleotide sequence ID" value="NZ_CAKKMG010000003.1"/>
</dbReference>
<keyword evidence="2" id="KW-0808">Transferase</keyword>
<keyword evidence="2" id="KW-0418">Kinase</keyword>
<organism evidence="2 3">
    <name type="scientific">Peribacillus simplex</name>
    <dbReference type="NCBI Taxonomy" id="1478"/>
    <lineage>
        <taxon>Bacteria</taxon>
        <taxon>Bacillati</taxon>
        <taxon>Bacillota</taxon>
        <taxon>Bacilli</taxon>
        <taxon>Bacillales</taxon>
        <taxon>Bacillaceae</taxon>
        <taxon>Peribacillus</taxon>
    </lineage>
</organism>
<dbReference type="SMART" id="SM01298">
    <property type="entry name" value="KapB"/>
    <property type="match status" value="1"/>
</dbReference>
<dbReference type="InterPro" id="IPR038080">
    <property type="entry name" value="KapB_sf"/>
</dbReference>
<dbReference type="InterPro" id="IPR014916">
    <property type="entry name" value="KapB"/>
</dbReference>
<dbReference type="EMBL" id="CAKKMG010000003">
    <property type="protein sequence ID" value="CAH0137645.1"/>
    <property type="molecule type" value="Genomic_DNA"/>
</dbReference>
<protein>
    <submittedName>
        <fullName evidence="2">Kinase-associated lipoprotein B</fullName>
    </submittedName>
</protein>
<dbReference type="Proteomes" id="UP000789326">
    <property type="component" value="Unassembled WGS sequence"/>
</dbReference>
<evidence type="ECO:0000313" key="2">
    <source>
        <dbReference type="EMBL" id="CAH0137645.1"/>
    </source>
</evidence>
<keyword evidence="1" id="KW-0175">Coiled coil</keyword>